<evidence type="ECO:0000313" key="5">
    <source>
        <dbReference type="Proteomes" id="UP001152795"/>
    </source>
</evidence>
<dbReference type="PANTHER" id="PTHR25462">
    <property type="entry name" value="BONUS, ISOFORM C-RELATED"/>
    <property type="match status" value="1"/>
</dbReference>
<dbReference type="SUPFAM" id="SSF57845">
    <property type="entry name" value="B-box zinc-binding domain"/>
    <property type="match status" value="1"/>
</dbReference>
<dbReference type="PROSITE" id="PS50089">
    <property type="entry name" value="ZF_RING_2"/>
    <property type="match status" value="1"/>
</dbReference>
<dbReference type="Proteomes" id="UP001152795">
    <property type="component" value="Unassembled WGS sequence"/>
</dbReference>
<evidence type="ECO:0000256" key="2">
    <source>
        <dbReference type="ARBA" id="ARBA00022771"/>
    </source>
</evidence>
<dbReference type="InterPro" id="IPR017907">
    <property type="entry name" value="Znf_RING_CS"/>
</dbReference>
<dbReference type="GO" id="GO:0016874">
    <property type="term" value="F:ligase activity"/>
    <property type="evidence" value="ECO:0007669"/>
    <property type="project" value="UniProtKB-KW"/>
</dbReference>
<feature type="non-terminal residue" evidence="4">
    <location>
        <position position="424"/>
    </location>
</feature>
<dbReference type="InterPro" id="IPR027370">
    <property type="entry name" value="Znf-RING_euk"/>
</dbReference>
<keyword evidence="2" id="KW-0863">Zinc-finger</keyword>
<evidence type="ECO:0000256" key="3">
    <source>
        <dbReference type="ARBA" id="ARBA00022833"/>
    </source>
</evidence>
<dbReference type="InterPro" id="IPR047153">
    <property type="entry name" value="TRIM45/56/19-like"/>
</dbReference>
<evidence type="ECO:0000313" key="4">
    <source>
        <dbReference type="EMBL" id="CAB4039568.1"/>
    </source>
</evidence>
<dbReference type="PROSITE" id="PS50119">
    <property type="entry name" value="ZF_BBOX"/>
    <property type="match status" value="1"/>
</dbReference>
<dbReference type="SMART" id="SM00184">
    <property type="entry name" value="RING"/>
    <property type="match status" value="2"/>
</dbReference>
<reference evidence="4" key="1">
    <citation type="submission" date="2020-04" db="EMBL/GenBank/DDBJ databases">
        <authorList>
            <person name="Alioto T."/>
            <person name="Alioto T."/>
            <person name="Gomez Garrido J."/>
        </authorList>
    </citation>
    <scope>NUCLEOTIDE SEQUENCE</scope>
    <source>
        <strain evidence="4">A484AB</strain>
    </source>
</reference>
<dbReference type="Gene3D" id="3.30.40.10">
    <property type="entry name" value="Zinc/RING finger domain, C3HC4 (zinc finger)"/>
    <property type="match status" value="1"/>
</dbReference>
<keyword evidence="5" id="KW-1185">Reference proteome</keyword>
<dbReference type="Gene3D" id="3.30.160.60">
    <property type="entry name" value="Classic Zinc Finger"/>
    <property type="match status" value="1"/>
</dbReference>
<dbReference type="InterPro" id="IPR013083">
    <property type="entry name" value="Znf_RING/FYVE/PHD"/>
</dbReference>
<protein>
    <submittedName>
        <fullName evidence="4">E3 ubiquitin- ligase TRIM71-like</fullName>
    </submittedName>
</protein>
<name>A0A7D9LSD0_PARCT</name>
<dbReference type="EMBL" id="CACRXK020025575">
    <property type="protein sequence ID" value="CAB4039568.1"/>
    <property type="molecule type" value="Genomic_DNA"/>
</dbReference>
<dbReference type="AlphaFoldDB" id="A0A7D9LSD0"/>
<organism evidence="4 5">
    <name type="scientific">Paramuricea clavata</name>
    <name type="common">Red gorgonian</name>
    <name type="synonym">Violescent sea-whip</name>
    <dbReference type="NCBI Taxonomy" id="317549"/>
    <lineage>
        <taxon>Eukaryota</taxon>
        <taxon>Metazoa</taxon>
        <taxon>Cnidaria</taxon>
        <taxon>Anthozoa</taxon>
        <taxon>Octocorallia</taxon>
        <taxon>Malacalcyonacea</taxon>
        <taxon>Plexauridae</taxon>
        <taxon>Paramuricea</taxon>
    </lineage>
</organism>
<keyword evidence="3" id="KW-0862">Zinc</keyword>
<comment type="caution">
    <text evidence="4">The sequence shown here is derived from an EMBL/GenBank/DDBJ whole genome shotgun (WGS) entry which is preliminary data.</text>
</comment>
<keyword evidence="1" id="KW-0479">Metal-binding</keyword>
<proteinExistence type="predicted"/>
<accession>A0A7D9LSD0</accession>
<sequence length="424" mass="48321">MATAPDSAPVKQLEMMLECSICTETLTQPRTLSCFHSFCSHCLENFVATHRKKAVKEKAKVPEVFECPECRTEFHVKEGESVEKISSNHFINNMLEFLTLQQQAQWIKCQSCKAKDSGTSRCISCENYLCGKCLETHNKYWRVFEVHVLLTLEELAKPENRAKAGSKPRCEKHDKVLKFYCETCKVLVCRYCADVNHIRPEHMLFPLADAVVQHKEALKTSSAIFEQQKNEAVQSNLKIGHGMVTLENNKAKAKDAIMQQQQEIRNAFTKKLEEETATMLSQVDMKYNEASAPLVKQQADVKDYLAKTKSLLNFTKNIISNGSDEEILSLEHQVEEKAGSIEKERPESMEPVHNSGIEYRAKASNDVLENVKWNDLGKIDDTEIYASAKNGDELVTNINSDLENVHKWMLQNKLQIHPTKTKHI</sequence>
<dbReference type="PROSITE" id="PS00518">
    <property type="entry name" value="ZF_RING_1"/>
    <property type="match status" value="1"/>
</dbReference>
<dbReference type="Pfam" id="PF13445">
    <property type="entry name" value="zf-RING_UBOX"/>
    <property type="match status" value="1"/>
</dbReference>
<evidence type="ECO:0000256" key="1">
    <source>
        <dbReference type="ARBA" id="ARBA00022723"/>
    </source>
</evidence>
<dbReference type="OrthoDB" id="5977875at2759"/>
<dbReference type="SUPFAM" id="SSF57850">
    <property type="entry name" value="RING/U-box"/>
    <property type="match status" value="1"/>
</dbReference>
<dbReference type="InterPro" id="IPR001841">
    <property type="entry name" value="Znf_RING"/>
</dbReference>
<keyword evidence="4" id="KW-0436">Ligase</keyword>
<gene>
    <name evidence="4" type="ORF">PACLA_8A076704</name>
</gene>
<dbReference type="Pfam" id="PF00643">
    <property type="entry name" value="zf-B_box"/>
    <property type="match status" value="1"/>
</dbReference>
<dbReference type="GO" id="GO:0008270">
    <property type="term" value="F:zinc ion binding"/>
    <property type="evidence" value="ECO:0007669"/>
    <property type="project" value="UniProtKB-KW"/>
</dbReference>
<dbReference type="PANTHER" id="PTHR25462:SF296">
    <property type="entry name" value="MEIOTIC P26, ISOFORM F"/>
    <property type="match status" value="1"/>
</dbReference>
<dbReference type="InterPro" id="IPR000315">
    <property type="entry name" value="Znf_B-box"/>
</dbReference>
<dbReference type="SMART" id="SM00336">
    <property type="entry name" value="BBOX"/>
    <property type="match status" value="1"/>
</dbReference>